<evidence type="ECO:0000256" key="2">
    <source>
        <dbReference type="ARBA" id="ARBA00022737"/>
    </source>
</evidence>
<dbReference type="PANTHER" id="PTHR45614">
    <property type="entry name" value="MYB PROTEIN-RELATED"/>
    <property type="match status" value="1"/>
</dbReference>
<comment type="caution">
    <text evidence="10">The sequence shown here is derived from an EMBL/GenBank/DDBJ whole genome shotgun (WGS) entry which is preliminary data.</text>
</comment>
<feature type="domain" description="HTH myb-type" evidence="9">
    <location>
        <begin position="39"/>
        <end position="90"/>
    </location>
</feature>
<evidence type="ECO:0000256" key="4">
    <source>
        <dbReference type="ARBA" id="ARBA00023125"/>
    </source>
</evidence>
<dbReference type="SMART" id="SM00717">
    <property type="entry name" value="SANT"/>
    <property type="match status" value="3"/>
</dbReference>
<feature type="region of interest" description="Disordered" evidence="7">
    <location>
        <begin position="406"/>
        <end position="425"/>
    </location>
</feature>
<keyword evidence="4" id="KW-0238">DNA-binding</keyword>
<dbReference type="GO" id="GO:0005634">
    <property type="term" value="C:nucleus"/>
    <property type="evidence" value="ECO:0007669"/>
    <property type="project" value="UniProtKB-SubCell"/>
</dbReference>
<feature type="compositionally biased region" description="Low complexity" evidence="7">
    <location>
        <begin position="9"/>
        <end position="25"/>
    </location>
</feature>
<evidence type="ECO:0000313" key="10">
    <source>
        <dbReference type="EMBL" id="KAG9441066.1"/>
    </source>
</evidence>
<dbReference type="EMBL" id="JAINDJ010000007">
    <property type="protein sequence ID" value="KAG9441066.1"/>
    <property type="molecule type" value="Genomic_DNA"/>
</dbReference>
<dbReference type="AlphaFoldDB" id="A0AAV7DY00"/>
<evidence type="ECO:0000313" key="11">
    <source>
        <dbReference type="Proteomes" id="UP000825729"/>
    </source>
</evidence>
<feature type="domain" description="Myb-like" evidence="8">
    <location>
        <begin position="91"/>
        <end position="142"/>
    </location>
</feature>
<feature type="domain" description="HTH myb-type" evidence="9">
    <location>
        <begin position="147"/>
        <end position="197"/>
    </location>
</feature>
<dbReference type="FunFam" id="1.10.10.60:FF:000324">
    <property type="entry name" value="Transcription factor MYB3R-2"/>
    <property type="match status" value="1"/>
</dbReference>
<accession>A0AAV7DY00</accession>
<keyword evidence="2" id="KW-0677">Repeat</keyword>
<dbReference type="Pfam" id="PF00249">
    <property type="entry name" value="Myb_DNA-binding"/>
    <property type="match status" value="3"/>
</dbReference>
<evidence type="ECO:0000256" key="6">
    <source>
        <dbReference type="ARBA" id="ARBA00023242"/>
    </source>
</evidence>
<dbReference type="InterPro" id="IPR017930">
    <property type="entry name" value="Myb_dom"/>
</dbReference>
<name>A0AAV7DY00_ARIFI</name>
<dbReference type="Proteomes" id="UP000825729">
    <property type="component" value="Unassembled WGS sequence"/>
</dbReference>
<keyword evidence="3" id="KW-0805">Transcription regulation</keyword>
<protein>
    <submittedName>
        <fullName evidence="10">Uncharacterized protein</fullName>
    </submittedName>
</protein>
<keyword evidence="6" id="KW-0539">Nucleus</keyword>
<sequence length="627" mass="69683">MEEVEAEEVVAAASSSSVSGSSVEAPGPKSAQRRIAGPAKRQSKGCWTEEEDEKLIKQVQYYGGRNWKKIAESFLGRTDVQCLHRWQKVLNPELIKGPWTKEEDDQIIELVAKHGSKKWSIIAKSLPGRIGKQCRERWHNHLNPAIKKDAWTEAEEVALIRAHQIYGNKWAEIARFLPGRADNSIKNHWNCSVKKKLCSYISSGLLGPIPCVAYNYHNALKGKCVAVCKHNGDSSVSCEQRGCFHGDASCLEISPSATWREKQHLSLSPPETSISEFSEGTAKFVKLEKDIDNSNGVISCRCTSMQEDGNLSDDSGGNLILKSNEPVLVADADLGHLPEKLVLKPREEASPSCLQLGHCTLSFSSPQMAEAKIPSENLNRSSGSKKNVDVASFVPSKDANILEGSRPITEKSMDKSCDASDSGAASTSSILHTNDSCDPIRHGNSQDFYSPDQFSNLQFGRLCYSPVNLTYWDVSFSKTLESPNQLEQDPVYSDPHTYFRGSSPESILRNAARNFKNIPSILRKRRRETSRSLPIDAFKTNSSRFGFNGVSEVRGGNYRMSWGSCDNLNVKQLSVCNHDHPQAQKEFSVKSVERRLENELDMEWENVDTKCPCTDTAAHNPMEVNLL</sequence>
<dbReference type="PROSITE" id="PS50090">
    <property type="entry name" value="MYB_LIKE"/>
    <property type="match status" value="3"/>
</dbReference>
<evidence type="ECO:0000256" key="7">
    <source>
        <dbReference type="SAM" id="MobiDB-lite"/>
    </source>
</evidence>
<dbReference type="GO" id="GO:0000978">
    <property type="term" value="F:RNA polymerase II cis-regulatory region sequence-specific DNA binding"/>
    <property type="evidence" value="ECO:0007669"/>
    <property type="project" value="TreeGrafter"/>
</dbReference>
<dbReference type="Gene3D" id="1.10.10.60">
    <property type="entry name" value="Homeodomain-like"/>
    <property type="match status" value="3"/>
</dbReference>
<dbReference type="InterPro" id="IPR050560">
    <property type="entry name" value="MYB_TF"/>
</dbReference>
<feature type="domain" description="HTH myb-type" evidence="9">
    <location>
        <begin position="91"/>
        <end position="146"/>
    </location>
</feature>
<organism evidence="10 11">
    <name type="scientific">Aristolochia fimbriata</name>
    <name type="common">White veined hardy Dutchman's pipe vine</name>
    <dbReference type="NCBI Taxonomy" id="158543"/>
    <lineage>
        <taxon>Eukaryota</taxon>
        <taxon>Viridiplantae</taxon>
        <taxon>Streptophyta</taxon>
        <taxon>Embryophyta</taxon>
        <taxon>Tracheophyta</taxon>
        <taxon>Spermatophyta</taxon>
        <taxon>Magnoliopsida</taxon>
        <taxon>Magnoliidae</taxon>
        <taxon>Piperales</taxon>
        <taxon>Aristolochiaceae</taxon>
        <taxon>Aristolochia</taxon>
    </lineage>
</organism>
<dbReference type="FunFam" id="1.10.10.60:FF:000010">
    <property type="entry name" value="Transcriptional activator Myb isoform A"/>
    <property type="match status" value="1"/>
</dbReference>
<gene>
    <name evidence="10" type="ORF">H6P81_016920</name>
</gene>
<feature type="domain" description="Myb-like" evidence="8">
    <location>
        <begin position="143"/>
        <end position="193"/>
    </location>
</feature>
<dbReference type="GO" id="GO:0000981">
    <property type="term" value="F:DNA-binding transcription factor activity, RNA polymerase II-specific"/>
    <property type="evidence" value="ECO:0007669"/>
    <property type="project" value="TreeGrafter"/>
</dbReference>
<feature type="region of interest" description="Disordered" evidence="7">
    <location>
        <begin position="1"/>
        <end position="44"/>
    </location>
</feature>
<keyword evidence="5" id="KW-0804">Transcription</keyword>
<dbReference type="FunFam" id="1.10.10.60:FF:000016">
    <property type="entry name" value="Transcriptional activator Myb isoform A"/>
    <property type="match status" value="1"/>
</dbReference>
<dbReference type="InterPro" id="IPR001005">
    <property type="entry name" value="SANT/Myb"/>
</dbReference>
<feature type="domain" description="Myb-like" evidence="8">
    <location>
        <begin position="39"/>
        <end position="90"/>
    </location>
</feature>
<evidence type="ECO:0000256" key="3">
    <source>
        <dbReference type="ARBA" id="ARBA00023015"/>
    </source>
</evidence>
<feature type="compositionally biased region" description="Basic and acidic residues" evidence="7">
    <location>
        <begin position="408"/>
        <end position="418"/>
    </location>
</feature>
<dbReference type="PANTHER" id="PTHR45614:SF232">
    <property type="entry name" value="TRANSCRIPTION FACTOR MYB3R-2"/>
    <property type="match status" value="1"/>
</dbReference>
<dbReference type="CDD" id="cd00167">
    <property type="entry name" value="SANT"/>
    <property type="match status" value="3"/>
</dbReference>
<evidence type="ECO:0000259" key="8">
    <source>
        <dbReference type="PROSITE" id="PS50090"/>
    </source>
</evidence>
<proteinExistence type="predicted"/>
<evidence type="ECO:0000256" key="1">
    <source>
        <dbReference type="ARBA" id="ARBA00004123"/>
    </source>
</evidence>
<evidence type="ECO:0000256" key="5">
    <source>
        <dbReference type="ARBA" id="ARBA00023163"/>
    </source>
</evidence>
<comment type="subcellular location">
    <subcellularLocation>
        <location evidence="1">Nucleus</location>
    </subcellularLocation>
</comment>
<dbReference type="InterPro" id="IPR009057">
    <property type="entry name" value="Homeodomain-like_sf"/>
</dbReference>
<keyword evidence="11" id="KW-1185">Reference proteome</keyword>
<evidence type="ECO:0000259" key="9">
    <source>
        <dbReference type="PROSITE" id="PS51294"/>
    </source>
</evidence>
<dbReference type="SUPFAM" id="SSF46689">
    <property type="entry name" value="Homeodomain-like"/>
    <property type="match status" value="2"/>
</dbReference>
<reference evidence="10 11" key="1">
    <citation type="submission" date="2021-07" db="EMBL/GenBank/DDBJ databases">
        <title>The Aristolochia fimbriata genome: insights into angiosperm evolution, floral development and chemical biosynthesis.</title>
        <authorList>
            <person name="Jiao Y."/>
        </authorList>
    </citation>
    <scope>NUCLEOTIDE SEQUENCE [LARGE SCALE GENOMIC DNA]</scope>
    <source>
        <strain evidence="10">IBCAS-2021</strain>
        <tissue evidence="10">Leaf</tissue>
    </source>
</reference>
<dbReference type="PROSITE" id="PS51294">
    <property type="entry name" value="HTH_MYB"/>
    <property type="match status" value="3"/>
</dbReference>